<dbReference type="CDD" id="cd00685">
    <property type="entry name" value="Trans_IPPS_HT"/>
    <property type="match status" value="1"/>
</dbReference>
<name>A0A811K5S2_9BILA</name>
<dbReference type="GO" id="GO:0042811">
    <property type="term" value="P:pheromone biosynthetic process"/>
    <property type="evidence" value="ECO:0007669"/>
    <property type="project" value="UniProtKB-ARBA"/>
</dbReference>
<evidence type="ECO:0000256" key="2">
    <source>
        <dbReference type="ARBA" id="ARBA00022679"/>
    </source>
</evidence>
<dbReference type="GO" id="GO:0045337">
    <property type="term" value="P:farnesyl diphosphate biosynthetic process"/>
    <property type="evidence" value="ECO:0007669"/>
    <property type="project" value="TreeGrafter"/>
</dbReference>
<dbReference type="GO" id="GO:0004161">
    <property type="term" value="F:dimethylallyltranstransferase activity"/>
    <property type="evidence" value="ECO:0007669"/>
    <property type="project" value="TreeGrafter"/>
</dbReference>
<dbReference type="AlphaFoldDB" id="A0A811K5S2"/>
<dbReference type="InterPro" id="IPR039702">
    <property type="entry name" value="FPS1-like"/>
</dbReference>
<comment type="pathway">
    <text evidence="5">Pheromone biosynthesis.</text>
</comment>
<dbReference type="Proteomes" id="UP000783686">
    <property type="component" value="Unassembled WGS sequence"/>
</dbReference>
<sequence>MALKHVQNALEDIKYEIGPKFTESLTGLLRDQAIDRINRVLDYTIHGGKFARSCLVLNTFLALKPEATPEEIKKASRVAVVMEILQSFFLIIDDVMDNGEVRRGKPCWHRLPSVGLVAINDGLMLDQMIDLIIRETMVDHPRMLDMLRFIYETKRRSVLGELFDTTSKTLDECTFNRYEQIILHKTTYYTYILPIQLGYTIADRDDFEEIVPVLERLGLLFSALDDYLDVFGDPALTGKTIMNDLVEGKCTWITCTALELLQESDQSKTLSDFEKAFGNAEKRYVNRALEILKTLKIDELYNTYEVEECTALKSTISQLKTTQVQPVLVDCVDFIYNLSKKMRKTTSISC</sequence>
<evidence type="ECO:0000256" key="1">
    <source>
        <dbReference type="ARBA" id="ARBA00001946"/>
    </source>
</evidence>
<evidence type="ECO:0000313" key="9">
    <source>
        <dbReference type="Proteomes" id="UP000614601"/>
    </source>
</evidence>
<keyword evidence="9" id="KW-1185">Reference proteome</keyword>
<evidence type="ECO:0000256" key="6">
    <source>
        <dbReference type="ARBA" id="ARBA00034546"/>
    </source>
</evidence>
<keyword evidence="3" id="KW-0479">Metal-binding</keyword>
<accession>A0A811K5S2</accession>
<evidence type="ECO:0000256" key="4">
    <source>
        <dbReference type="ARBA" id="ARBA00022842"/>
    </source>
</evidence>
<dbReference type="InterPro" id="IPR033749">
    <property type="entry name" value="Polyprenyl_synt_CS"/>
</dbReference>
<dbReference type="Pfam" id="PF00348">
    <property type="entry name" value="polyprenyl_synt"/>
    <property type="match status" value="1"/>
</dbReference>
<dbReference type="SUPFAM" id="SSF48576">
    <property type="entry name" value="Terpenoid synthases"/>
    <property type="match status" value="1"/>
</dbReference>
<dbReference type="InterPro" id="IPR008949">
    <property type="entry name" value="Isoprenoid_synthase_dom_sf"/>
</dbReference>
<organism evidence="8 9">
    <name type="scientific">Bursaphelenchus okinawaensis</name>
    <dbReference type="NCBI Taxonomy" id="465554"/>
    <lineage>
        <taxon>Eukaryota</taxon>
        <taxon>Metazoa</taxon>
        <taxon>Ecdysozoa</taxon>
        <taxon>Nematoda</taxon>
        <taxon>Chromadorea</taxon>
        <taxon>Rhabditida</taxon>
        <taxon>Tylenchina</taxon>
        <taxon>Tylenchomorpha</taxon>
        <taxon>Aphelenchoidea</taxon>
        <taxon>Aphelenchoididae</taxon>
        <taxon>Bursaphelenchus</taxon>
    </lineage>
</organism>
<evidence type="ECO:0000256" key="3">
    <source>
        <dbReference type="ARBA" id="ARBA00022723"/>
    </source>
</evidence>
<comment type="cofactor">
    <cofactor evidence="1">
        <name>Mg(2+)</name>
        <dbReference type="ChEBI" id="CHEBI:18420"/>
    </cofactor>
</comment>
<dbReference type="PROSITE" id="PS00723">
    <property type="entry name" value="POLYPRENYL_SYNTHASE_1"/>
    <property type="match status" value="1"/>
</dbReference>
<comment type="caution">
    <text evidence="8">The sequence shown here is derived from an EMBL/GenBank/DDBJ whole genome shotgun (WGS) entry which is preliminary data.</text>
</comment>
<protein>
    <recommendedName>
        <fullName evidence="6">Farnesyl pyrophosphate synthase</fullName>
    </recommendedName>
</protein>
<evidence type="ECO:0000256" key="5">
    <source>
        <dbReference type="ARBA" id="ARBA00033740"/>
    </source>
</evidence>
<keyword evidence="2 7" id="KW-0808">Transferase</keyword>
<dbReference type="EMBL" id="CAJFCW020000002">
    <property type="protein sequence ID" value="CAG9091925.1"/>
    <property type="molecule type" value="Genomic_DNA"/>
</dbReference>
<dbReference type="GO" id="GO:0005737">
    <property type="term" value="C:cytoplasm"/>
    <property type="evidence" value="ECO:0007669"/>
    <property type="project" value="TreeGrafter"/>
</dbReference>
<dbReference type="OrthoDB" id="10257492at2759"/>
<dbReference type="Proteomes" id="UP000614601">
    <property type="component" value="Unassembled WGS sequence"/>
</dbReference>
<dbReference type="SFLD" id="SFLDS00005">
    <property type="entry name" value="Isoprenoid_Synthase_Type_I"/>
    <property type="match status" value="1"/>
</dbReference>
<dbReference type="InterPro" id="IPR000092">
    <property type="entry name" value="Polyprenyl_synt"/>
</dbReference>
<evidence type="ECO:0000256" key="7">
    <source>
        <dbReference type="RuleBase" id="RU004466"/>
    </source>
</evidence>
<dbReference type="PANTHER" id="PTHR11525">
    <property type="entry name" value="FARNESYL-PYROPHOSPHATE SYNTHETASE"/>
    <property type="match status" value="1"/>
</dbReference>
<evidence type="ECO:0000313" key="8">
    <source>
        <dbReference type="EMBL" id="CAD5210720.1"/>
    </source>
</evidence>
<dbReference type="PANTHER" id="PTHR11525:SF0">
    <property type="entry name" value="FARNESYL PYROPHOSPHATE SYNTHASE"/>
    <property type="match status" value="1"/>
</dbReference>
<keyword evidence="4" id="KW-0460">Magnesium</keyword>
<reference evidence="8" key="1">
    <citation type="submission" date="2020-09" db="EMBL/GenBank/DDBJ databases">
        <authorList>
            <person name="Kikuchi T."/>
        </authorList>
    </citation>
    <scope>NUCLEOTIDE SEQUENCE</scope>
    <source>
        <strain evidence="8">SH1</strain>
    </source>
</reference>
<proteinExistence type="inferred from homology"/>
<dbReference type="Gene3D" id="1.10.600.10">
    <property type="entry name" value="Farnesyl Diphosphate Synthase"/>
    <property type="match status" value="1"/>
</dbReference>
<gene>
    <name evidence="8" type="ORF">BOKJ2_LOCUS3335</name>
</gene>
<dbReference type="GO" id="GO:0046872">
    <property type="term" value="F:metal ion binding"/>
    <property type="evidence" value="ECO:0007669"/>
    <property type="project" value="UniProtKB-KW"/>
</dbReference>
<dbReference type="EMBL" id="CAJFDH010000002">
    <property type="protein sequence ID" value="CAD5210720.1"/>
    <property type="molecule type" value="Genomic_DNA"/>
</dbReference>
<comment type="similarity">
    <text evidence="7">Belongs to the FPP/GGPP synthase family.</text>
</comment>
<dbReference type="GO" id="GO:0004337">
    <property type="term" value="F:(2E,6E)-farnesyl diphosphate synthase activity"/>
    <property type="evidence" value="ECO:0007669"/>
    <property type="project" value="TreeGrafter"/>
</dbReference>